<dbReference type="SUPFAM" id="SSF52402">
    <property type="entry name" value="Adenine nucleotide alpha hydrolases-like"/>
    <property type="match status" value="2"/>
</dbReference>
<dbReference type="eggNOG" id="COG0589">
    <property type="taxonomic scope" value="Bacteria"/>
</dbReference>
<dbReference type="Proteomes" id="UP000003165">
    <property type="component" value="Unassembled WGS sequence"/>
</dbReference>
<dbReference type="Gene3D" id="3.40.50.12370">
    <property type="match status" value="1"/>
</dbReference>
<proteinExistence type="predicted"/>
<dbReference type="RefSeq" id="WP_008954643.1">
    <property type="nucleotide sequence ID" value="NZ_ACIS01000007.1"/>
</dbReference>
<accession>B9Z5I8</accession>
<protein>
    <submittedName>
        <fullName evidence="1">UspA domain protein</fullName>
    </submittedName>
</protein>
<reference evidence="1 2" key="1">
    <citation type="submission" date="2009-02" db="EMBL/GenBank/DDBJ databases">
        <title>Sequencing of the draft genome and assembly of Lutiella nitroferrum 2002.</title>
        <authorList>
            <consortium name="US DOE Joint Genome Institute (JGI-PGF)"/>
            <person name="Lucas S."/>
            <person name="Copeland A."/>
            <person name="Lapidus A."/>
            <person name="Glavina del Rio T."/>
            <person name="Tice H."/>
            <person name="Bruce D."/>
            <person name="Goodwin L."/>
            <person name="Pitluck S."/>
            <person name="Larimer F."/>
            <person name="Land M.L."/>
            <person name="Hauser L."/>
            <person name="Coates J.D."/>
        </authorList>
    </citation>
    <scope>NUCLEOTIDE SEQUENCE [LARGE SCALE GENOMIC DNA]</scope>
    <source>
        <strain evidence="1 2">2002</strain>
    </source>
</reference>
<gene>
    <name evidence="1" type="ORF">FuraDRAFT_2623</name>
</gene>
<dbReference type="AlphaFoldDB" id="B9Z5I8"/>
<comment type="caution">
    <text evidence="1">The sequence shown here is derived from an EMBL/GenBank/DDBJ whole genome shotgun (WGS) entry which is preliminary data.</text>
</comment>
<evidence type="ECO:0000313" key="2">
    <source>
        <dbReference type="Proteomes" id="UP000003165"/>
    </source>
</evidence>
<dbReference type="EMBL" id="ACIS01000007">
    <property type="protein sequence ID" value="EEG07835.1"/>
    <property type="molecule type" value="Genomic_DNA"/>
</dbReference>
<keyword evidence="2" id="KW-1185">Reference proteome</keyword>
<sequence>MDKPSPGKVLLALDVSPRSRAALELAAALAAARDVELAGLFIEDINLLHLAALPFTREIGQFSRASPLATPQLEHALRCEAEQARHLLADTATRLQLRWSFQLARGQIATELFARADEPDLVVLGKSARMGTMPLWTLLCEAPPPPPRQHVTRPRLLVLFDGSPGAARALALARDLAQSQDGELRVLIPADNEADFLRHANAAMALAPASAGSCRRLLPGDTRALAAAVREENASSLVLDGSRSLRSGTGFAALLNDIDCPVILVS</sequence>
<name>B9Z5I8_9NEIS</name>
<organism evidence="1 2">
    <name type="scientific">Pseudogulbenkiania ferrooxidans 2002</name>
    <dbReference type="NCBI Taxonomy" id="279714"/>
    <lineage>
        <taxon>Bacteria</taxon>
        <taxon>Pseudomonadati</taxon>
        <taxon>Pseudomonadota</taxon>
        <taxon>Betaproteobacteria</taxon>
        <taxon>Neisseriales</taxon>
        <taxon>Chromobacteriaceae</taxon>
        <taxon>Pseudogulbenkiania</taxon>
    </lineage>
</organism>
<evidence type="ECO:0000313" key="1">
    <source>
        <dbReference type="EMBL" id="EEG07835.1"/>
    </source>
</evidence>